<feature type="transmembrane region" description="Helical" evidence="1">
    <location>
        <begin position="981"/>
        <end position="1005"/>
    </location>
</feature>
<accession>A0ABQ3INN0</accession>
<keyword evidence="1" id="KW-0472">Membrane</keyword>
<evidence type="ECO:0000313" key="3">
    <source>
        <dbReference type="Proteomes" id="UP000626370"/>
    </source>
</evidence>
<keyword evidence="1" id="KW-1133">Transmembrane helix</keyword>
<dbReference type="SUPFAM" id="SSF82866">
    <property type="entry name" value="Multidrug efflux transporter AcrB transmembrane domain"/>
    <property type="match status" value="2"/>
</dbReference>
<dbReference type="SUPFAM" id="SSF82693">
    <property type="entry name" value="Multidrug efflux transporter AcrB pore domain, PN1, PN2, PC1 and PC2 subdomains"/>
    <property type="match status" value="2"/>
</dbReference>
<dbReference type="Proteomes" id="UP000626370">
    <property type="component" value="Unassembled WGS sequence"/>
</dbReference>
<dbReference type="Gene3D" id="3.30.70.1320">
    <property type="entry name" value="Multidrug efflux transporter AcrB pore domain like"/>
    <property type="match status" value="1"/>
</dbReference>
<dbReference type="SUPFAM" id="SSF82714">
    <property type="entry name" value="Multidrug efflux transporter AcrB TolC docking domain, DN and DC subdomains"/>
    <property type="match status" value="2"/>
</dbReference>
<name>A0ABQ3INN0_9GAMM</name>
<feature type="transmembrane region" description="Helical" evidence="1">
    <location>
        <begin position="465"/>
        <end position="484"/>
    </location>
</feature>
<feature type="transmembrane region" description="Helical" evidence="1">
    <location>
        <begin position="523"/>
        <end position="541"/>
    </location>
</feature>
<dbReference type="InterPro" id="IPR027463">
    <property type="entry name" value="AcrB_DN_DC_subdom"/>
</dbReference>
<organism evidence="2 3">
    <name type="scientific">Thalassotalea profundi</name>
    <dbReference type="NCBI Taxonomy" id="2036687"/>
    <lineage>
        <taxon>Bacteria</taxon>
        <taxon>Pseudomonadati</taxon>
        <taxon>Pseudomonadota</taxon>
        <taxon>Gammaproteobacteria</taxon>
        <taxon>Alteromonadales</taxon>
        <taxon>Colwelliaceae</taxon>
        <taxon>Thalassotalea</taxon>
    </lineage>
</organism>
<dbReference type="EMBL" id="BNAH01000006">
    <property type="protein sequence ID" value="GHE89736.1"/>
    <property type="molecule type" value="Genomic_DNA"/>
</dbReference>
<evidence type="ECO:0000256" key="1">
    <source>
        <dbReference type="SAM" id="Phobius"/>
    </source>
</evidence>
<gene>
    <name evidence="2" type="ORF">GCM10011501_19150</name>
</gene>
<reference evidence="3" key="1">
    <citation type="journal article" date="2019" name="Int. J. Syst. Evol. Microbiol.">
        <title>The Global Catalogue of Microorganisms (GCM) 10K type strain sequencing project: providing services to taxonomists for standard genome sequencing and annotation.</title>
        <authorList>
            <consortium name="The Broad Institute Genomics Platform"/>
            <consortium name="The Broad Institute Genome Sequencing Center for Infectious Disease"/>
            <person name="Wu L."/>
            <person name="Ma J."/>
        </authorList>
    </citation>
    <scope>NUCLEOTIDE SEQUENCE [LARGE SCALE GENOMIC DNA]</scope>
    <source>
        <strain evidence="3">CGMCC 1.15922</strain>
    </source>
</reference>
<evidence type="ECO:0000313" key="2">
    <source>
        <dbReference type="EMBL" id="GHE89736.1"/>
    </source>
</evidence>
<feature type="transmembrane region" description="Helical" evidence="1">
    <location>
        <begin position="433"/>
        <end position="453"/>
    </location>
</feature>
<dbReference type="Gene3D" id="3.30.70.1440">
    <property type="entry name" value="Multidrug efflux transporter AcrB pore domain"/>
    <property type="match status" value="1"/>
</dbReference>
<dbReference type="Pfam" id="PF00873">
    <property type="entry name" value="ACR_tran"/>
    <property type="match status" value="1"/>
</dbReference>
<feature type="transmembrane region" description="Helical" evidence="1">
    <location>
        <begin position="388"/>
        <end position="413"/>
    </location>
</feature>
<dbReference type="PRINTS" id="PR00702">
    <property type="entry name" value="ACRIFLAVINRP"/>
</dbReference>
<feature type="transmembrane region" description="Helical" evidence="1">
    <location>
        <begin position="875"/>
        <end position="899"/>
    </location>
</feature>
<feature type="transmembrane region" description="Helical" evidence="1">
    <location>
        <begin position="905"/>
        <end position="927"/>
    </location>
</feature>
<keyword evidence="3" id="KW-1185">Reference proteome</keyword>
<dbReference type="Gene3D" id="1.20.1640.10">
    <property type="entry name" value="Multidrug efflux transporter AcrB transmembrane domain"/>
    <property type="match status" value="2"/>
</dbReference>
<dbReference type="InterPro" id="IPR001036">
    <property type="entry name" value="Acrflvin-R"/>
</dbReference>
<feature type="transmembrane region" description="Helical" evidence="1">
    <location>
        <begin position="12"/>
        <end position="30"/>
    </location>
</feature>
<feature type="transmembrane region" description="Helical" evidence="1">
    <location>
        <begin position="954"/>
        <end position="975"/>
    </location>
</feature>
<comment type="caution">
    <text evidence="2">The sequence shown here is derived from an EMBL/GenBank/DDBJ whole genome shotgun (WGS) entry which is preliminary data.</text>
</comment>
<dbReference type="PANTHER" id="PTHR32063">
    <property type="match status" value="1"/>
</dbReference>
<sequence length="1027" mass="112156">MILTKASLNNPTAVIVAILLVALFGAISLFKLPVQLTPEISQPQIVISTAWRGSAPEEIEAEIIERQEDVLKGLQGLELLESNSSQGSGSITLRYRTGINLERALIDVMNALNQVPSYPPDATEPTIAVGGASTFTAIAWFAIKPTQGNSNDIAGYQDYVEEVVQTRIERVSGISQTNAFGGLPSELRITFDPYKTANLGLNVPQLASTLSNNTDVSGGFNEIGRRKYTIRFTGKYGVEQLQDMVVDWRDGQPILLKDIAKVELTYADRTGILTLDGEPAIAMNAQVEQGVNVIEVMDGLKAAMKELNEGPLKRSGLEMIQMYDETIYIGRSMALVQNNLLLGIFLAIAVLWWFLRKFRATLIVALSIPISLIITLIVMYSAGRTLNIISMAGLAFAVGMVLDAAIVVLENIVRLREKGELPENASLLGTSQVWGALLSSTITTVAIFLPIAFLEDVSGQLFADLAITIAVAIVASLLIAITVLPTAARRLLKEVSEDDPHQHWWHNITQGIMKITSTPKKRALWVIGLMLFSFLGSYLMFPKVDYLPKGNQNSFNVFILPPPGQSYLASRVEMSDVINERLMPYLKGEKSPAIDHTWMGFFGNFGFMGGRGKDADDIQDIVNLINYEILRGFPDTIAFASQEQLFRNLSGGRRIDIDIQGTDVEQLLKAAQIGFGTISQVLPGAQIQPTPGLTLAEPELQLHPDERRIAEAGWTRQQMASISSALGTGLYVGDFFNGQKRLNVFLRTTDWDSPEELEAIPLFTPQAGIQPVGELVEVIRTAGPSSIRRVDRKRTITLQVTPPDDISLEEAITLIKEKAGPTILAQLPEGGSIAYRGTAEALNEALSNMSQSFILALIILYLLMSALFRSFKDSLLVLLTIPLATVGGIAVLQLTNMIIFQPLDLLTMIGFIILLGLVVNNAILLVYQTRLGESEGLTRHDAVKQAVRLRLRPILMSTLTSLCGMLPLLLIPGAGAELYRGIAAVIVGGMGVSTIFTLIFLPSLLQMGKEKQRNKSNKFSTNTPLTN</sequence>
<dbReference type="RefSeq" id="WP_189378039.1">
    <property type="nucleotide sequence ID" value="NZ_BNAH01000006.1"/>
</dbReference>
<proteinExistence type="predicted"/>
<dbReference type="Gene3D" id="3.30.70.1430">
    <property type="entry name" value="Multidrug efflux transporter AcrB pore domain"/>
    <property type="match status" value="2"/>
</dbReference>
<keyword evidence="1" id="KW-0812">Transmembrane</keyword>
<dbReference type="PANTHER" id="PTHR32063:SF0">
    <property type="entry name" value="SWARMING MOTILITY PROTEIN SWRC"/>
    <property type="match status" value="1"/>
</dbReference>
<feature type="transmembrane region" description="Helical" evidence="1">
    <location>
        <begin position="335"/>
        <end position="355"/>
    </location>
</feature>
<feature type="transmembrane region" description="Helical" evidence="1">
    <location>
        <begin position="362"/>
        <end position="382"/>
    </location>
</feature>
<feature type="transmembrane region" description="Helical" evidence="1">
    <location>
        <begin position="849"/>
        <end position="868"/>
    </location>
</feature>
<dbReference type="Gene3D" id="3.30.2090.10">
    <property type="entry name" value="Multidrug efflux transporter AcrB TolC docking domain, DN and DC subdomains"/>
    <property type="match status" value="2"/>
</dbReference>
<protein>
    <submittedName>
        <fullName evidence="2">Acriflavine resistance protein B</fullName>
    </submittedName>
</protein>